<name>A0AC34QN61_9BILA</name>
<proteinExistence type="predicted"/>
<evidence type="ECO:0000313" key="2">
    <source>
        <dbReference type="WBParaSite" id="JU765_v2.g1793.t1"/>
    </source>
</evidence>
<dbReference type="WBParaSite" id="JU765_v2.g1793.t1">
    <property type="protein sequence ID" value="JU765_v2.g1793.t1"/>
    <property type="gene ID" value="JU765_v2.g1793"/>
</dbReference>
<sequence>MEWHGKSRTAADSGGVDSERSRFAGTEKEGTEVLLPPPVLHLANGAIQHCPQLFVALHGHDHLRFGFQHGKTVRFGLHQQHHPRRDPVLLQHQLRHHRLQMPEDWSEGNPPLGVDVCHRHAHVRLLRQSLRFGLSDGNQHRRPLSHGHVFPTLRRRYGRHRRTLSDASSQHCRQFRADFHPFWHRRGPSLFLFDVVLASGAISFHGGLHVGQFAHVLLPDPGKQRSSNDGSHAAKIRANLCQKIQGKQSFNGD</sequence>
<evidence type="ECO:0000313" key="1">
    <source>
        <dbReference type="Proteomes" id="UP000887576"/>
    </source>
</evidence>
<organism evidence="1 2">
    <name type="scientific">Panagrolaimus sp. JU765</name>
    <dbReference type="NCBI Taxonomy" id="591449"/>
    <lineage>
        <taxon>Eukaryota</taxon>
        <taxon>Metazoa</taxon>
        <taxon>Ecdysozoa</taxon>
        <taxon>Nematoda</taxon>
        <taxon>Chromadorea</taxon>
        <taxon>Rhabditida</taxon>
        <taxon>Tylenchina</taxon>
        <taxon>Panagrolaimomorpha</taxon>
        <taxon>Panagrolaimoidea</taxon>
        <taxon>Panagrolaimidae</taxon>
        <taxon>Panagrolaimus</taxon>
    </lineage>
</organism>
<reference evidence="2" key="1">
    <citation type="submission" date="2022-11" db="UniProtKB">
        <authorList>
            <consortium name="WormBaseParasite"/>
        </authorList>
    </citation>
    <scope>IDENTIFICATION</scope>
</reference>
<protein>
    <submittedName>
        <fullName evidence="2">Uncharacterized protein</fullName>
    </submittedName>
</protein>
<accession>A0AC34QN61</accession>
<dbReference type="Proteomes" id="UP000887576">
    <property type="component" value="Unplaced"/>
</dbReference>